<feature type="compositionally biased region" description="Basic and acidic residues" evidence="1">
    <location>
        <begin position="35"/>
        <end position="53"/>
    </location>
</feature>
<name>A0ABR1D5P1_NECAM</name>
<feature type="compositionally biased region" description="Basic and acidic residues" evidence="1">
    <location>
        <begin position="70"/>
        <end position="93"/>
    </location>
</feature>
<protein>
    <recommendedName>
        <fullName evidence="5">Secreted protein</fullName>
    </recommendedName>
</protein>
<keyword evidence="4" id="KW-1185">Reference proteome</keyword>
<evidence type="ECO:0000256" key="1">
    <source>
        <dbReference type="SAM" id="MobiDB-lite"/>
    </source>
</evidence>
<feature type="compositionally biased region" description="Polar residues" evidence="1">
    <location>
        <begin position="54"/>
        <end position="64"/>
    </location>
</feature>
<feature type="region of interest" description="Disordered" evidence="1">
    <location>
        <begin position="29"/>
        <end position="93"/>
    </location>
</feature>
<evidence type="ECO:0000313" key="3">
    <source>
        <dbReference type="EMBL" id="KAK6745837.1"/>
    </source>
</evidence>
<proteinExistence type="predicted"/>
<gene>
    <name evidence="3" type="primary">Necator_chrIII.g12905</name>
    <name evidence="3" type="ORF">RB195_012138</name>
</gene>
<keyword evidence="2" id="KW-0732">Signal</keyword>
<accession>A0ABR1D5P1</accession>
<evidence type="ECO:0008006" key="5">
    <source>
        <dbReference type="Google" id="ProtNLM"/>
    </source>
</evidence>
<reference evidence="3 4" key="1">
    <citation type="submission" date="2023-08" db="EMBL/GenBank/DDBJ databases">
        <title>A Necator americanus chromosomal reference genome.</title>
        <authorList>
            <person name="Ilik V."/>
            <person name="Petrzelkova K.J."/>
            <person name="Pardy F."/>
            <person name="Fuh T."/>
            <person name="Niatou-Singa F.S."/>
            <person name="Gouil Q."/>
            <person name="Baker L."/>
            <person name="Ritchie M.E."/>
            <person name="Jex A.R."/>
            <person name="Gazzola D."/>
            <person name="Li H."/>
            <person name="Toshio Fujiwara R."/>
            <person name="Zhan B."/>
            <person name="Aroian R.V."/>
            <person name="Pafco B."/>
            <person name="Schwarz E.M."/>
        </authorList>
    </citation>
    <scope>NUCLEOTIDE SEQUENCE [LARGE SCALE GENOMIC DNA]</scope>
    <source>
        <strain evidence="3 4">Aroian</strain>
        <tissue evidence="3">Whole animal</tissue>
    </source>
</reference>
<sequence>MYAVAAHQWLMFVLLSLISAACLRKNISSEEMDSTESKELAADKLKPRKENKNDTNSTENQKPQLNPRKPPVEEAKTQCEVEEDPTQKSDVEKKEEWIPYPVVKECTRSAKKRRAEELRKDRLMKIAQGFYQTRSDVDDTLDQVQSLEMERTEKRRIKWLASLAK</sequence>
<dbReference type="EMBL" id="JAVFWL010000003">
    <property type="protein sequence ID" value="KAK6745837.1"/>
    <property type="molecule type" value="Genomic_DNA"/>
</dbReference>
<feature type="signal peptide" evidence="2">
    <location>
        <begin position="1"/>
        <end position="20"/>
    </location>
</feature>
<evidence type="ECO:0000256" key="2">
    <source>
        <dbReference type="SAM" id="SignalP"/>
    </source>
</evidence>
<evidence type="ECO:0000313" key="4">
    <source>
        <dbReference type="Proteomes" id="UP001303046"/>
    </source>
</evidence>
<organism evidence="3 4">
    <name type="scientific">Necator americanus</name>
    <name type="common">Human hookworm</name>
    <dbReference type="NCBI Taxonomy" id="51031"/>
    <lineage>
        <taxon>Eukaryota</taxon>
        <taxon>Metazoa</taxon>
        <taxon>Ecdysozoa</taxon>
        <taxon>Nematoda</taxon>
        <taxon>Chromadorea</taxon>
        <taxon>Rhabditida</taxon>
        <taxon>Rhabditina</taxon>
        <taxon>Rhabditomorpha</taxon>
        <taxon>Strongyloidea</taxon>
        <taxon>Ancylostomatidae</taxon>
        <taxon>Bunostominae</taxon>
        <taxon>Necator</taxon>
    </lineage>
</organism>
<comment type="caution">
    <text evidence="3">The sequence shown here is derived from an EMBL/GenBank/DDBJ whole genome shotgun (WGS) entry which is preliminary data.</text>
</comment>
<feature type="chain" id="PRO_5046026606" description="Secreted protein" evidence="2">
    <location>
        <begin position="21"/>
        <end position="165"/>
    </location>
</feature>
<dbReference type="Proteomes" id="UP001303046">
    <property type="component" value="Unassembled WGS sequence"/>
</dbReference>